<sequence>MASSSAPSSSSKRNQVRDAAKVGLEIVANISEGSDILSPLKAACRTTKSILDVVQSIESNQEGWNDLKRRIRKYISVLEDQVTVFEKYPPADRAIDEAFSQPLVHYIEYVNTLSLLHSIEECRFLETTHDALIDLLEKHRRGTLNSFRAFSKVKIDVDEIIKLNRDIDDRHTQFMPSGGKVRTDLVYDVCSAFKVDAAIILQLPEVKFSASSVHSTCLKGTREDVLQIIWRWANDDTLEKPIFWLCDIAGSGKSTVAMSAVQEWRNQGVLGGRFFFSIASNEASTTDKLCPTIARDLAHFIPELASHIAEAVNQSPSVMRGSFEEQFKTLISDPVHHRQERVILVMDALDECKSASQRRELVDTLSNAVQECKNLKILMTSRPDPVIQAVLGSLSLKAKLEDRLHDVNYRDNIDDVATYIHRSLDGVLSEDKRQGLVQKANGLFIWASTACRILNDVTSLSSPESMYSRLISMNHRGAIDDLYSLIFERTNPEYREVMYQMLAILLTAFEPLTVDDLDDILKHIGIEGSAKALLQNLGSVIIEDASKKLIQFRHPTFVEYLRRCSTTPTVNGRNTVYINIPDAHGHAASWCFKCFKSPTGGLKFNICQIESSFYLNREVPNLDAKVSKFISRRLRYASSHWLFHVAETKDKWRSTLADEFQYITEVPYVFHWMEILSLTGGVPRAIAGLQAVTAVTEVGSLSYFHKIQLMPHNSSRAE</sequence>
<proteinExistence type="predicted"/>
<dbReference type="OrthoDB" id="2932404at2759"/>
<name>G4TYZ9_SERID</name>
<comment type="caution">
    <text evidence="3">The sequence shown here is derived from an EMBL/GenBank/DDBJ whole genome shotgun (WGS) entry which is preliminary data.</text>
</comment>
<reference evidence="3 4" key="1">
    <citation type="journal article" date="2011" name="PLoS Pathog.">
        <title>Endophytic Life Strategies Decoded by Genome and Transcriptome Analyses of the Mutualistic Root Symbiont Piriformospora indica.</title>
        <authorList>
            <person name="Zuccaro A."/>
            <person name="Lahrmann U."/>
            <person name="Guldener U."/>
            <person name="Langen G."/>
            <person name="Pfiffi S."/>
            <person name="Biedenkopf D."/>
            <person name="Wong P."/>
            <person name="Samans B."/>
            <person name="Grimm C."/>
            <person name="Basiewicz M."/>
            <person name="Murat C."/>
            <person name="Martin F."/>
            <person name="Kogel K.H."/>
        </authorList>
    </citation>
    <scope>NUCLEOTIDE SEQUENCE [LARGE SCALE GENOMIC DNA]</scope>
    <source>
        <strain evidence="3 4">DSM 11827</strain>
    </source>
</reference>
<dbReference type="InParanoid" id="G4TYZ9"/>
<organism evidence="3 4">
    <name type="scientific">Serendipita indica (strain DSM 11827)</name>
    <name type="common">Root endophyte fungus</name>
    <name type="synonym">Piriformospora indica</name>
    <dbReference type="NCBI Taxonomy" id="1109443"/>
    <lineage>
        <taxon>Eukaryota</taxon>
        <taxon>Fungi</taxon>
        <taxon>Dikarya</taxon>
        <taxon>Basidiomycota</taxon>
        <taxon>Agaricomycotina</taxon>
        <taxon>Agaricomycetes</taxon>
        <taxon>Sebacinales</taxon>
        <taxon>Serendipitaceae</taxon>
        <taxon>Serendipita</taxon>
    </lineage>
</organism>
<evidence type="ECO:0000313" key="4">
    <source>
        <dbReference type="Proteomes" id="UP000007148"/>
    </source>
</evidence>
<accession>G4TYZ9</accession>
<dbReference type="SUPFAM" id="SSF52540">
    <property type="entry name" value="P-loop containing nucleoside triphosphate hydrolases"/>
    <property type="match status" value="1"/>
</dbReference>
<evidence type="ECO:0000313" key="3">
    <source>
        <dbReference type="EMBL" id="CCA76542.1"/>
    </source>
</evidence>
<feature type="domain" description="Nephrocystin 3-like N-terminal" evidence="2">
    <location>
        <begin position="229"/>
        <end position="382"/>
    </location>
</feature>
<dbReference type="Pfam" id="PF24883">
    <property type="entry name" value="NPHP3_N"/>
    <property type="match status" value="1"/>
</dbReference>
<dbReference type="InterPro" id="IPR027417">
    <property type="entry name" value="P-loop_NTPase"/>
</dbReference>
<dbReference type="eggNOG" id="KOG0266">
    <property type="taxonomic scope" value="Eukaryota"/>
</dbReference>
<protein>
    <submittedName>
        <fullName evidence="3">Related to archipelago beta form (F-box-WD40 repeat protein)</fullName>
    </submittedName>
</protein>
<keyword evidence="1" id="KW-0677">Repeat</keyword>
<evidence type="ECO:0000259" key="2">
    <source>
        <dbReference type="Pfam" id="PF24883"/>
    </source>
</evidence>
<dbReference type="Proteomes" id="UP000007148">
    <property type="component" value="Unassembled WGS sequence"/>
</dbReference>
<dbReference type="AlphaFoldDB" id="G4TYZ9"/>
<gene>
    <name evidence="3" type="ORF">PIIN_10535</name>
</gene>
<dbReference type="HOGENOM" id="CLU_000288_6_5_1"/>
<keyword evidence="4" id="KW-1185">Reference proteome</keyword>
<dbReference type="EMBL" id="CAFZ01000818">
    <property type="protein sequence ID" value="CCA76542.1"/>
    <property type="molecule type" value="Genomic_DNA"/>
</dbReference>
<dbReference type="InterPro" id="IPR056884">
    <property type="entry name" value="NPHP3-like_N"/>
</dbReference>
<dbReference type="Gene3D" id="3.40.50.300">
    <property type="entry name" value="P-loop containing nucleotide triphosphate hydrolases"/>
    <property type="match status" value="1"/>
</dbReference>
<dbReference type="PANTHER" id="PTHR10039">
    <property type="entry name" value="AMELOGENIN"/>
    <property type="match status" value="1"/>
</dbReference>
<evidence type="ECO:0000256" key="1">
    <source>
        <dbReference type="ARBA" id="ARBA00022737"/>
    </source>
</evidence>